<evidence type="ECO:0000313" key="1">
    <source>
        <dbReference type="EMBL" id="MBO8485533.1"/>
    </source>
</evidence>
<protein>
    <submittedName>
        <fullName evidence="1">Uncharacterized protein</fullName>
    </submittedName>
</protein>
<name>A0A9D9J2Q3_9BACT</name>
<dbReference type="EMBL" id="JADILX010000068">
    <property type="protein sequence ID" value="MBO8485533.1"/>
    <property type="molecule type" value="Genomic_DNA"/>
</dbReference>
<proteinExistence type="predicted"/>
<comment type="caution">
    <text evidence="1">The sequence shown here is derived from an EMBL/GenBank/DDBJ whole genome shotgun (WGS) entry which is preliminary data.</text>
</comment>
<evidence type="ECO:0000313" key="2">
    <source>
        <dbReference type="Proteomes" id="UP000823750"/>
    </source>
</evidence>
<organism evidence="1 2">
    <name type="scientific">Candidatus Cryptobacteroides excrementavium</name>
    <dbReference type="NCBI Taxonomy" id="2840759"/>
    <lineage>
        <taxon>Bacteria</taxon>
        <taxon>Pseudomonadati</taxon>
        <taxon>Bacteroidota</taxon>
        <taxon>Bacteroidia</taxon>
        <taxon>Bacteroidales</taxon>
        <taxon>Candidatus Cryptobacteroides</taxon>
    </lineage>
</organism>
<gene>
    <name evidence="1" type="ORF">IAB78_03810</name>
</gene>
<accession>A0A9D9J2Q3</accession>
<sequence length="306" mass="33882">MHAIDIVLTDTKGNTDISGELDIFAFNDDGLKRLDSYQRFSGVSADAVSAASRRGSKILVAVANTGRAKEDWAFINSFDAILMTEADIRLEDPSCPSMGGIAYADMGEDSECRMELMPLLSEIHIRSIRCDFSDRPYKGERLEDVKVYLTNVNARACLFASSGFKPEDIVNQGRLSDTDMKSMRCPEMLFRALDTGIGSSPEEVDVRLYCYPNDCDEESPGSPFTRLVIEGRAGGHTYYYPININRPSGSGPDIGSGVGRHCRYQYDIVLTRHGTDDPDIVADPSMAEITCGLMPWYEVEDDQISF</sequence>
<dbReference type="Proteomes" id="UP000823750">
    <property type="component" value="Unassembled WGS sequence"/>
</dbReference>
<reference evidence="1" key="2">
    <citation type="journal article" date="2021" name="PeerJ">
        <title>Extensive microbial diversity within the chicken gut microbiome revealed by metagenomics and culture.</title>
        <authorList>
            <person name="Gilroy R."/>
            <person name="Ravi A."/>
            <person name="Getino M."/>
            <person name="Pursley I."/>
            <person name="Horton D.L."/>
            <person name="Alikhan N.F."/>
            <person name="Baker D."/>
            <person name="Gharbi K."/>
            <person name="Hall N."/>
            <person name="Watson M."/>
            <person name="Adriaenssens E.M."/>
            <person name="Foster-Nyarko E."/>
            <person name="Jarju S."/>
            <person name="Secka A."/>
            <person name="Antonio M."/>
            <person name="Oren A."/>
            <person name="Chaudhuri R.R."/>
            <person name="La Ragione R."/>
            <person name="Hildebrand F."/>
            <person name="Pallen M.J."/>
        </authorList>
    </citation>
    <scope>NUCLEOTIDE SEQUENCE</scope>
    <source>
        <strain evidence="1">B2-16538</strain>
    </source>
</reference>
<dbReference type="Gene3D" id="2.60.40.3690">
    <property type="match status" value="1"/>
</dbReference>
<dbReference type="AlphaFoldDB" id="A0A9D9J2Q3"/>
<reference evidence="1" key="1">
    <citation type="submission" date="2020-10" db="EMBL/GenBank/DDBJ databases">
        <authorList>
            <person name="Gilroy R."/>
        </authorList>
    </citation>
    <scope>NUCLEOTIDE SEQUENCE</scope>
    <source>
        <strain evidence="1">B2-16538</strain>
    </source>
</reference>